<dbReference type="AlphaFoldDB" id="A0A1E1F528"/>
<accession>A0A1E1F528</accession>
<name>A0A1E1F528_9SPHN</name>
<dbReference type="Proteomes" id="UP000218272">
    <property type="component" value="Chromosome SCLO_1"/>
</dbReference>
<proteinExistence type="predicted"/>
<evidence type="ECO:0008006" key="3">
    <source>
        <dbReference type="Google" id="ProtNLM"/>
    </source>
</evidence>
<sequence length="338" mass="37442">MKHFRLKASRSTPAIARIDASELSPGSLGQYFHDGASAAVITGNEWITTLWRSLTAQDSAMPWTASLYDLAGNLRAHDHVTEALGDVYYFKPRRHSYIGRKIEIRSDHGMLSSTPASFRTRQGSWQISDLLREQCWRFSMAVMKALAPARAREAQFDGVRAVVQHLRYHDTMDGHNSLYVMVHNSLGAWGRIGYGLDRRREELRGPLGRRGVSDALALLSLAPPLRAAIDRLNSLAGHFDKRGMVPDGYSLLSKEHVDTRYFSALCGSRRNLRTDIFVDGAWLPLPVNSTDIVVIPGARAMLAYGIQPTLHRVLQADGEHGEGEDGDAANITLLLGAK</sequence>
<dbReference type="EMBL" id="AP017655">
    <property type="protein sequence ID" value="BAV65623.1"/>
    <property type="molecule type" value="Genomic_DNA"/>
</dbReference>
<evidence type="ECO:0000313" key="1">
    <source>
        <dbReference type="EMBL" id="BAV65623.1"/>
    </source>
</evidence>
<dbReference type="RefSeq" id="WP_066515298.1">
    <property type="nucleotide sequence ID" value="NZ_AP017655.1"/>
</dbReference>
<protein>
    <recommendedName>
        <fullName evidence="3">Fe2OG dioxygenase domain-containing protein</fullName>
    </recommendedName>
</protein>
<dbReference type="KEGG" id="sclo:SCLO_1025830"/>
<organism evidence="1 2">
    <name type="scientific">Sphingobium cloacae</name>
    <dbReference type="NCBI Taxonomy" id="120107"/>
    <lineage>
        <taxon>Bacteria</taxon>
        <taxon>Pseudomonadati</taxon>
        <taxon>Pseudomonadota</taxon>
        <taxon>Alphaproteobacteria</taxon>
        <taxon>Sphingomonadales</taxon>
        <taxon>Sphingomonadaceae</taxon>
        <taxon>Sphingobium</taxon>
    </lineage>
</organism>
<gene>
    <name evidence="1" type="ORF">SCLO_1025830</name>
</gene>
<keyword evidence="2" id="KW-1185">Reference proteome</keyword>
<dbReference type="OrthoDB" id="7468039at2"/>
<reference evidence="1 2" key="1">
    <citation type="submission" date="2016-10" db="EMBL/GenBank/DDBJ databases">
        <title>Complete Genome Sequence of the Nonylphenol-Degrading Bacterium Sphingobium cloacae JCM 10874T.</title>
        <authorList>
            <person name="Ootsuka M."/>
            <person name="Nishizawa T."/>
            <person name="Ohta H."/>
        </authorList>
    </citation>
    <scope>NUCLEOTIDE SEQUENCE [LARGE SCALE GENOMIC DNA]</scope>
    <source>
        <strain evidence="1 2">JCM 10874</strain>
    </source>
</reference>
<evidence type="ECO:0000313" key="2">
    <source>
        <dbReference type="Proteomes" id="UP000218272"/>
    </source>
</evidence>